<proteinExistence type="predicted"/>
<name>A0A4Y4E1L7_CELCE</name>
<sequence>MVVVDHAEVLRRLTVNDERVRDGQGLEDAPLSSRDRALVRIAAAVAVGASVPTYGAEIDGAVEAGVDPAEVVGVLAAVVPVVGLPTVVAAAPRVALALGLEPVEGWEDDPDGGLDDVSPGAPSASRG</sequence>
<gene>
    <name evidence="3" type="ORF">CCE02nite_35680</name>
</gene>
<comment type="caution">
    <text evidence="3">The sequence shown here is derived from an EMBL/GenBank/DDBJ whole genome shotgun (WGS) entry which is preliminary data.</text>
</comment>
<dbReference type="AlphaFoldDB" id="A0A4Y4E1L7"/>
<dbReference type="InterPro" id="IPR003779">
    <property type="entry name" value="CMD-like"/>
</dbReference>
<dbReference type="Gene3D" id="1.20.1290.10">
    <property type="entry name" value="AhpD-like"/>
    <property type="match status" value="1"/>
</dbReference>
<dbReference type="SUPFAM" id="SSF69118">
    <property type="entry name" value="AhpD-like"/>
    <property type="match status" value="1"/>
</dbReference>
<feature type="domain" description="Carboxymuconolactone decarboxylase-like" evidence="2">
    <location>
        <begin position="27"/>
        <end position="91"/>
    </location>
</feature>
<protein>
    <recommendedName>
        <fullName evidence="2">Carboxymuconolactone decarboxylase-like domain-containing protein</fullName>
    </recommendedName>
</protein>
<accession>A0A4Y4E1L7</accession>
<evidence type="ECO:0000256" key="1">
    <source>
        <dbReference type="SAM" id="MobiDB-lite"/>
    </source>
</evidence>
<feature type="region of interest" description="Disordered" evidence="1">
    <location>
        <begin position="105"/>
        <end position="127"/>
    </location>
</feature>
<dbReference type="EMBL" id="BJNZ01000032">
    <property type="protein sequence ID" value="GED11569.1"/>
    <property type="molecule type" value="Genomic_DNA"/>
</dbReference>
<dbReference type="InterPro" id="IPR029032">
    <property type="entry name" value="AhpD-like"/>
</dbReference>
<feature type="compositionally biased region" description="Acidic residues" evidence="1">
    <location>
        <begin position="105"/>
        <end position="114"/>
    </location>
</feature>
<dbReference type="Pfam" id="PF02627">
    <property type="entry name" value="CMD"/>
    <property type="match status" value="1"/>
</dbReference>
<dbReference type="GO" id="GO:0051920">
    <property type="term" value="F:peroxiredoxin activity"/>
    <property type="evidence" value="ECO:0007669"/>
    <property type="project" value="InterPro"/>
</dbReference>
<evidence type="ECO:0000259" key="2">
    <source>
        <dbReference type="Pfam" id="PF02627"/>
    </source>
</evidence>
<reference evidence="3 4" key="1">
    <citation type="submission" date="2019-06" db="EMBL/GenBank/DDBJ databases">
        <title>Whole genome shotgun sequence of Cellulosimicrobium cellulans NBRC 15516.</title>
        <authorList>
            <person name="Hosoyama A."/>
            <person name="Uohara A."/>
            <person name="Ohji S."/>
            <person name="Ichikawa N."/>
        </authorList>
    </citation>
    <scope>NUCLEOTIDE SEQUENCE [LARGE SCALE GENOMIC DNA]</scope>
    <source>
        <strain evidence="3 4">NBRC 15516</strain>
    </source>
</reference>
<organism evidence="3 4">
    <name type="scientific">Cellulosimicrobium cellulans</name>
    <name type="common">Arthrobacter luteus</name>
    <dbReference type="NCBI Taxonomy" id="1710"/>
    <lineage>
        <taxon>Bacteria</taxon>
        <taxon>Bacillati</taxon>
        <taxon>Actinomycetota</taxon>
        <taxon>Actinomycetes</taxon>
        <taxon>Micrococcales</taxon>
        <taxon>Promicromonosporaceae</taxon>
        <taxon>Cellulosimicrobium</taxon>
    </lineage>
</organism>
<evidence type="ECO:0000313" key="3">
    <source>
        <dbReference type="EMBL" id="GED11569.1"/>
    </source>
</evidence>
<dbReference type="Proteomes" id="UP000316659">
    <property type="component" value="Unassembled WGS sequence"/>
</dbReference>
<evidence type="ECO:0000313" key="4">
    <source>
        <dbReference type="Proteomes" id="UP000316659"/>
    </source>
</evidence>